<proteinExistence type="predicted"/>
<feature type="compositionally biased region" description="Low complexity" evidence="1">
    <location>
        <begin position="681"/>
        <end position="704"/>
    </location>
</feature>
<feature type="compositionally biased region" description="Acidic residues" evidence="1">
    <location>
        <begin position="423"/>
        <end position="432"/>
    </location>
</feature>
<evidence type="ECO:0000256" key="1">
    <source>
        <dbReference type="SAM" id="MobiDB-lite"/>
    </source>
</evidence>
<protein>
    <submittedName>
        <fullName evidence="2">Uncharacterized protein</fullName>
    </submittedName>
</protein>
<organism evidence="2 3">
    <name type="scientific">Gymnopilus junonius</name>
    <name type="common">Spectacular rustgill mushroom</name>
    <name type="synonym">Gymnopilus spectabilis subsp. junonius</name>
    <dbReference type="NCBI Taxonomy" id="109634"/>
    <lineage>
        <taxon>Eukaryota</taxon>
        <taxon>Fungi</taxon>
        <taxon>Dikarya</taxon>
        <taxon>Basidiomycota</taxon>
        <taxon>Agaricomycotina</taxon>
        <taxon>Agaricomycetes</taxon>
        <taxon>Agaricomycetidae</taxon>
        <taxon>Agaricales</taxon>
        <taxon>Agaricineae</taxon>
        <taxon>Hymenogastraceae</taxon>
        <taxon>Gymnopilus</taxon>
    </lineage>
</organism>
<dbReference type="InterPro" id="IPR012933">
    <property type="entry name" value="HicA_mRNA_interferase"/>
</dbReference>
<evidence type="ECO:0000313" key="2">
    <source>
        <dbReference type="EMBL" id="KAF8904426.1"/>
    </source>
</evidence>
<dbReference type="Pfam" id="PF07927">
    <property type="entry name" value="HicA_toxin"/>
    <property type="match status" value="1"/>
</dbReference>
<feature type="compositionally biased region" description="Basic and acidic residues" evidence="1">
    <location>
        <begin position="562"/>
        <end position="574"/>
    </location>
</feature>
<feature type="region of interest" description="Disordered" evidence="1">
    <location>
        <begin position="1"/>
        <end position="44"/>
    </location>
</feature>
<dbReference type="GO" id="GO:0003729">
    <property type="term" value="F:mRNA binding"/>
    <property type="evidence" value="ECO:0007669"/>
    <property type="project" value="InterPro"/>
</dbReference>
<dbReference type="AlphaFoldDB" id="A0A9P5NUH9"/>
<dbReference type="OrthoDB" id="2922289at2759"/>
<feature type="compositionally biased region" description="Low complexity" evidence="1">
    <location>
        <begin position="600"/>
        <end position="610"/>
    </location>
</feature>
<feature type="region of interest" description="Disordered" evidence="1">
    <location>
        <begin position="557"/>
        <end position="772"/>
    </location>
</feature>
<feature type="region of interest" description="Disordered" evidence="1">
    <location>
        <begin position="420"/>
        <end position="542"/>
    </location>
</feature>
<feature type="compositionally biased region" description="Basic and acidic residues" evidence="1">
    <location>
        <begin position="762"/>
        <end position="772"/>
    </location>
</feature>
<keyword evidence="3" id="KW-1185">Reference proteome</keyword>
<feature type="compositionally biased region" description="Polar residues" evidence="1">
    <location>
        <begin position="670"/>
        <end position="680"/>
    </location>
</feature>
<feature type="compositionally biased region" description="Basic residues" evidence="1">
    <location>
        <begin position="639"/>
        <end position="652"/>
    </location>
</feature>
<name>A0A9P5NUH9_GYMJU</name>
<dbReference type="Proteomes" id="UP000724874">
    <property type="component" value="Unassembled WGS sequence"/>
</dbReference>
<dbReference type="PANTHER" id="PTHR40788">
    <property type="entry name" value="CLR5 DOMAIN-CONTAINING PROTEIN-RELATED"/>
    <property type="match status" value="1"/>
</dbReference>
<dbReference type="PANTHER" id="PTHR40788:SF1">
    <property type="entry name" value="IPA PROTEIN"/>
    <property type="match status" value="1"/>
</dbReference>
<feature type="compositionally biased region" description="Basic residues" evidence="1">
    <location>
        <begin position="437"/>
        <end position="449"/>
    </location>
</feature>
<feature type="compositionally biased region" description="Polar residues" evidence="1">
    <location>
        <begin position="705"/>
        <end position="719"/>
    </location>
</feature>
<reference evidence="2" key="1">
    <citation type="submission" date="2020-11" db="EMBL/GenBank/DDBJ databases">
        <authorList>
            <consortium name="DOE Joint Genome Institute"/>
            <person name="Ahrendt S."/>
            <person name="Riley R."/>
            <person name="Andreopoulos W."/>
            <person name="LaButti K."/>
            <person name="Pangilinan J."/>
            <person name="Ruiz-duenas F.J."/>
            <person name="Barrasa J.M."/>
            <person name="Sanchez-Garcia M."/>
            <person name="Camarero S."/>
            <person name="Miyauchi S."/>
            <person name="Serrano A."/>
            <person name="Linde D."/>
            <person name="Babiker R."/>
            <person name="Drula E."/>
            <person name="Ayuso-Fernandez I."/>
            <person name="Pacheco R."/>
            <person name="Padilla G."/>
            <person name="Ferreira P."/>
            <person name="Barriuso J."/>
            <person name="Kellner H."/>
            <person name="Castanera R."/>
            <person name="Alfaro M."/>
            <person name="Ramirez L."/>
            <person name="Pisabarro A.G."/>
            <person name="Kuo A."/>
            <person name="Tritt A."/>
            <person name="Lipzen A."/>
            <person name="He G."/>
            <person name="Yan M."/>
            <person name="Ng V."/>
            <person name="Cullen D."/>
            <person name="Martin F."/>
            <person name="Rosso M.-N."/>
            <person name="Henrissat B."/>
            <person name="Hibbett D."/>
            <person name="Martinez A.T."/>
            <person name="Grigoriev I.V."/>
        </authorList>
    </citation>
    <scope>NUCLEOTIDE SEQUENCE</scope>
    <source>
        <strain evidence="2">AH 44721</strain>
    </source>
</reference>
<feature type="compositionally biased region" description="Basic and acidic residues" evidence="1">
    <location>
        <begin position="21"/>
        <end position="44"/>
    </location>
</feature>
<gene>
    <name evidence="2" type="ORF">CPB84DRAFT_1727744</name>
</gene>
<feature type="compositionally biased region" description="Basic and acidic residues" evidence="1">
    <location>
        <begin position="729"/>
        <end position="739"/>
    </location>
</feature>
<feature type="region of interest" description="Disordered" evidence="1">
    <location>
        <begin position="824"/>
        <end position="853"/>
    </location>
</feature>
<dbReference type="EMBL" id="JADNYJ010000026">
    <property type="protein sequence ID" value="KAF8904426.1"/>
    <property type="molecule type" value="Genomic_DNA"/>
</dbReference>
<feature type="compositionally biased region" description="Basic and acidic residues" evidence="1">
    <location>
        <begin position="507"/>
        <end position="521"/>
    </location>
</feature>
<sequence>MPTKDKPPVCGSSKQQLVPVGKRDVFAKSQPKEGKQEKAQKPTTERALVLRNGKYGARGTGELMLMSRMTGREKMDLLAENIFEESKKAILSPLRLEKCLKIAESQADAYIDDIANLRDPELFRYSIETELKARADPTRTDPRRNPSYIAKAVATKVHNAYMLASAWRLVSDSLNELAIDGLTDKNVKAKLKNDPDIRARYLVVYDMVNDLITMSQNRFSVLATTTPHYSKYFKLKTMEGTKPAVPEYVFDWSDLRGAADSFLDSIIIELCFPQGMYPKAILYRILHDAIEESPREAKRFPQVLWDAVGDLSVSVELQELLTAPLLGPEGEEWKKQSRQMPEDYEKWVDAQLYSEKASSLFASFKDIIFPLEKTRRQNVLDDMWKQINRNYIAVSGEEIDFLWQLQDAFDYAPQWSASRLPDISEDSEDDELFPQRPRGKSGKKPKKRLAITNGDSDSNDSMPGLQSVSNTSDDDNFDTTDGDSESEEEESEDDDSGYNTEEEDEIRDMLREAMDAAHEADWFDSGTSAPEGIDPFAQEDRKGNPFLKLLGSLRGRMFSSDPKLKTTTRTEPRSRGAFRATASGVPKVVPKAMPKPTPASVPSTASSVPKDVSAASTPLAKSHKATVEDVEDEDDMRSGPKKKKKKPKKKKKASSDDIPPGSPSPPVQSMDSIASPTRQDTMSSISSMKTSASPSSSTVHTTPSFMSSTASLPSAQSGHSYLKSMNIGSEKKVKTRPDHASLFSNSEPKKQGFFSKMTGIGGKDKESEMKEAKRTWFSRLSRKTSDLMHQLIKSSDNQPRAPMKWENFLKIMREMGFTYDPSTAGSSVRFDPPNKNDKPITFHKPHPDPTLQPEILHKFAKRLKRYYGWDEEDLLRA</sequence>
<comment type="caution">
    <text evidence="2">The sequence shown here is derived from an EMBL/GenBank/DDBJ whole genome shotgun (WGS) entry which is preliminary data.</text>
</comment>
<feature type="compositionally biased region" description="Polar residues" evidence="1">
    <location>
        <begin position="453"/>
        <end position="468"/>
    </location>
</feature>
<feature type="compositionally biased region" description="Acidic residues" evidence="1">
    <location>
        <begin position="472"/>
        <end position="506"/>
    </location>
</feature>
<evidence type="ECO:0000313" key="3">
    <source>
        <dbReference type="Proteomes" id="UP000724874"/>
    </source>
</evidence>
<accession>A0A9P5NUH9</accession>